<dbReference type="PROSITE" id="PS00164">
    <property type="entry name" value="ENOLASE"/>
    <property type="match status" value="1"/>
</dbReference>
<dbReference type="Proteomes" id="UP000265515">
    <property type="component" value="Unassembled WGS sequence"/>
</dbReference>
<comment type="similarity">
    <text evidence="3">Belongs to the enolase family.</text>
</comment>
<dbReference type="FunFam" id="3.20.20.120:FF:000002">
    <property type="entry name" value="Enolase 1"/>
    <property type="match status" value="1"/>
</dbReference>
<dbReference type="NCBIfam" id="TIGR01060">
    <property type="entry name" value="eno"/>
    <property type="match status" value="1"/>
</dbReference>
<dbReference type="Pfam" id="PF03952">
    <property type="entry name" value="Enolase_N"/>
    <property type="match status" value="1"/>
</dbReference>
<keyword evidence="7" id="KW-0456">Lyase</keyword>
<dbReference type="UniPathway" id="UPA00109">
    <property type="reaction ID" value="UER00187"/>
</dbReference>
<comment type="pathway">
    <text evidence="2">Carbohydrate degradation; glycolysis; pyruvate from D-glyceraldehyde 3-phosphate: step 4/5.</text>
</comment>
<dbReference type="InterPro" id="IPR000941">
    <property type="entry name" value="Enolase"/>
</dbReference>
<dbReference type="SMART" id="SM01192">
    <property type="entry name" value="Enolase_C"/>
    <property type="match status" value="1"/>
</dbReference>
<dbReference type="Gramene" id="GBG59397">
    <property type="protein sequence ID" value="GBG59397"/>
    <property type="gene ID" value="CBR_g38423"/>
</dbReference>
<sequence length="496" mass="53864">MSSVQEYIDKHKLAQRIEESVNAAVRAKTDDPIIFISNYLRKVSASVIMKIKARQILDSRGNPTVEVDVHTGKGMFRAAVPSGASTGSYEALELRDGDQSIYLGKGVLKAVANINEKIAPVLIGKDPTLQEALDKVMVSELDGTENKEVLGANAILAVSMAIAKAGAAEKEVPLYQHLADLAGNKRLVLPVPAFNILNGGRHAGNQLAMQEFMILPVGAGSFSEAMQIGTETYHHLKAVIKETYGQDACNVGDEGGFAPNISSNKEALDLIVSAIERAGHTGKIRIGMDVAASEFHTEDNFYDLDFKTPNNKGNQKRTGPELLQMYAEFCRDYPIVSIEDPFDQDDMENTKALTALDICQVVGDDLLVTNPKRVAAAIENKTCNALLLKVNQIGSVTEAIEAVRMAKDAKWGVMASHRSGETEDSFLADLSVGLATGQIKAGAPCRSERLAKYNQLLRIEEELGKRVVYAGASYRSISWGKETLETQRSLEVQRTP</sequence>
<dbReference type="GO" id="GO:0000287">
    <property type="term" value="F:magnesium ion binding"/>
    <property type="evidence" value="ECO:0007669"/>
    <property type="project" value="InterPro"/>
</dbReference>
<dbReference type="STRING" id="69332.A0A388JNN1"/>
<dbReference type="SFLD" id="SFLDF00002">
    <property type="entry name" value="enolase"/>
    <property type="match status" value="1"/>
</dbReference>
<name>A0A388JNN1_CHABU</name>
<dbReference type="PANTHER" id="PTHR11902">
    <property type="entry name" value="ENOLASE"/>
    <property type="match status" value="1"/>
</dbReference>
<dbReference type="FunFam" id="3.30.390.10:FF:000001">
    <property type="entry name" value="Enolase"/>
    <property type="match status" value="1"/>
</dbReference>
<dbReference type="HAMAP" id="MF_00318">
    <property type="entry name" value="Enolase"/>
    <property type="match status" value="1"/>
</dbReference>
<dbReference type="SFLD" id="SFLDG00178">
    <property type="entry name" value="enolase"/>
    <property type="match status" value="1"/>
</dbReference>
<protein>
    <recommendedName>
        <fullName evidence="4">phosphopyruvate hydratase</fullName>
        <ecNumber evidence="4">4.2.1.11</ecNumber>
    </recommendedName>
</protein>
<dbReference type="GO" id="GO:0000015">
    <property type="term" value="C:phosphopyruvate hydratase complex"/>
    <property type="evidence" value="ECO:0007669"/>
    <property type="project" value="InterPro"/>
</dbReference>
<comment type="cofactor">
    <cofactor evidence="1">
        <name>Mg(2+)</name>
        <dbReference type="ChEBI" id="CHEBI:18420"/>
    </cofactor>
</comment>
<dbReference type="InterPro" id="IPR029017">
    <property type="entry name" value="Enolase-like_N"/>
</dbReference>
<feature type="domain" description="Enolase N-terminal" evidence="9">
    <location>
        <begin position="48"/>
        <end position="178"/>
    </location>
</feature>
<dbReference type="SFLD" id="SFLDS00001">
    <property type="entry name" value="Enolase"/>
    <property type="match status" value="1"/>
</dbReference>
<dbReference type="SUPFAM" id="SSF51604">
    <property type="entry name" value="Enolase C-terminal domain-like"/>
    <property type="match status" value="1"/>
</dbReference>
<dbReference type="Gene3D" id="3.20.20.120">
    <property type="entry name" value="Enolase-like C-terminal domain"/>
    <property type="match status" value="1"/>
</dbReference>
<gene>
    <name evidence="10" type="ORF">CBR_g38423</name>
</gene>
<dbReference type="CDD" id="cd03313">
    <property type="entry name" value="enolase"/>
    <property type="match status" value="1"/>
</dbReference>
<evidence type="ECO:0000259" key="8">
    <source>
        <dbReference type="SMART" id="SM01192"/>
    </source>
</evidence>
<evidence type="ECO:0000256" key="1">
    <source>
        <dbReference type="ARBA" id="ARBA00001946"/>
    </source>
</evidence>
<evidence type="ECO:0000256" key="6">
    <source>
        <dbReference type="ARBA" id="ARBA00023152"/>
    </source>
</evidence>
<evidence type="ECO:0000256" key="4">
    <source>
        <dbReference type="ARBA" id="ARBA00012058"/>
    </source>
</evidence>
<dbReference type="OrthoDB" id="1739814at2759"/>
<comment type="caution">
    <text evidence="10">The sequence shown here is derived from an EMBL/GenBank/DDBJ whole genome shotgun (WGS) entry which is preliminary data.</text>
</comment>
<dbReference type="SUPFAM" id="SSF54826">
    <property type="entry name" value="Enolase N-terminal domain-like"/>
    <property type="match status" value="1"/>
</dbReference>
<dbReference type="GO" id="GO:0006096">
    <property type="term" value="P:glycolytic process"/>
    <property type="evidence" value="ECO:0007669"/>
    <property type="project" value="UniProtKB-UniPathway"/>
</dbReference>
<evidence type="ECO:0000256" key="5">
    <source>
        <dbReference type="ARBA" id="ARBA00022842"/>
    </source>
</evidence>
<organism evidence="10 11">
    <name type="scientific">Chara braunii</name>
    <name type="common">Braun's stonewort</name>
    <dbReference type="NCBI Taxonomy" id="69332"/>
    <lineage>
        <taxon>Eukaryota</taxon>
        <taxon>Viridiplantae</taxon>
        <taxon>Streptophyta</taxon>
        <taxon>Charophyceae</taxon>
        <taxon>Charales</taxon>
        <taxon>Characeae</taxon>
        <taxon>Chara</taxon>
    </lineage>
</organism>
<keyword evidence="5" id="KW-0460">Magnesium</keyword>
<proteinExistence type="inferred from homology"/>
<dbReference type="Pfam" id="PF00113">
    <property type="entry name" value="Enolase_C"/>
    <property type="match status" value="1"/>
</dbReference>
<dbReference type="PANTHER" id="PTHR11902:SF56">
    <property type="entry name" value="CYTOSOLIC ENOLASE 3"/>
    <property type="match status" value="1"/>
</dbReference>
<evidence type="ECO:0000256" key="3">
    <source>
        <dbReference type="ARBA" id="ARBA00009604"/>
    </source>
</evidence>
<evidence type="ECO:0000313" key="10">
    <source>
        <dbReference type="EMBL" id="GBG59397.1"/>
    </source>
</evidence>
<reference evidence="10 11" key="1">
    <citation type="journal article" date="2018" name="Cell">
        <title>The Chara Genome: Secondary Complexity and Implications for Plant Terrestrialization.</title>
        <authorList>
            <person name="Nishiyama T."/>
            <person name="Sakayama H."/>
            <person name="Vries J.D."/>
            <person name="Buschmann H."/>
            <person name="Saint-Marcoux D."/>
            <person name="Ullrich K.K."/>
            <person name="Haas F.B."/>
            <person name="Vanderstraeten L."/>
            <person name="Becker D."/>
            <person name="Lang D."/>
            <person name="Vosolsobe S."/>
            <person name="Rombauts S."/>
            <person name="Wilhelmsson P.K.I."/>
            <person name="Janitza P."/>
            <person name="Kern R."/>
            <person name="Heyl A."/>
            <person name="Rumpler F."/>
            <person name="Villalobos L.I.A.C."/>
            <person name="Clay J.M."/>
            <person name="Skokan R."/>
            <person name="Toyoda A."/>
            <person name="Suzuki Y."/>
            <person name="Kagoshima H."/>
            <person name="Schijlen E."/>
            <person name="Tajeshwar N."/>
            <person name="Catarino B."/>
            <person name="Hetherington A.J."/>
            <person name="Saltykova A."/>
            <person name="Bonnot C."/>
            <person name="Breuninger H."/>
            <person name="Symeonidi A."/>
            <person name="Radhakrishnan G.V."/>
            <person name="Van Nieuwerburgh F."/>
            <person name="Deforce D."/>
            <person name="Chang C."/>
            <person name="Karol K.G."/>
            <person name="Hedrich R."/>
            <person name="Ulvskov P."/>
            <person name="Glockner G."/>
            <person name="Delwiche C.F."/>
            <person name="Petrasek J."/>
            <person name="Van de Peer Y."/>
            <person name="Friml J."/>
            <person name="Beilby M."/>
            <person name="Dolan L."/>
            <person name="Kohara Y."/>
            <person name="Sugano S."/>
            <person name="Fujiyama A."/>
            <person name="Delaux P.-M."/>
            <person name="Quint M."/>
            <person name="TheiBen G."/>
            <person name="Hagemann M."/>
            <person name="Harholt J."/>
            <person name="Dunand C."/>
            <person name="Zachgo S."/>
            <person name="Langdale J."/>
            <person name="Maumus F."/>
            <person name="Straeten D.V.D."/>
            <person name="Gould S.B."/>
            <person name="Rensing S.A."/>
        </authorList>
    </citation>
    <scope>NUCLEOTIDE SEQUENCE [LARGE SCALE GENOMIC DNA]</scope>
    <source>
        <strain evidence="10 11">S276</strain>
    </source>
</reference>
<evidence type="ECO:0000256" key="7">
    <source>
        <dbReference type="ARBA" id="ARBA00023239"/>
    </source>
</evidence>
<dbReference type="CDD" id="cd22962">
    <property type="entry name" value="DD_AtENO3-like"/>
    <property type="match status" value="1"/>
</dbReference>
<feature type="domain" description="Enolase C-terminal TIM barrel" evidence="8">
    <location>
        <begin position="186"/>
        <end position="477"/>
    </location>
</feature>
<keyword evidence="6" id="KW-0324">Glycolysis</keyword>
<dbReference type="PRINTS" id="PR00148">
    <property type="entry name" value="ENOLASE"/>
</dbReference>
<dbReference type="Gene3D" id="3.30.390.10">
    <property type="entry name" value="Enolase-like, N-terminal domain"/>
    <property type="match status" value="1"/>
</dbReference>
<dbReference type="InterPro" id="IPR036849">
    <property type="entry name" value="Enolase-like_C_sf"/>
</dbReference>
<dbReference type="OMA" id="IHESTCN"/>
<dbReference type="GO" id="GO:0004634">
    <property type="term" value="F:phosphopyruvate hydratase activity"/>
    <property type="evidence" value="ECO:0007669"/>
    <property type="project" value="UniProtKB-EC"/>
</dbReference>
<evidence type="ECO:0000259" key="9">
    <source>
        <dbReference type="SMART" id="SM01193"/>
    </source>
</evidence>
<dbReference type="SMART" id="SM01193">
    <property type="entry name" value="Enolase_N"/>
    <property type="match status" value="1"/>
</dbReference>
<evidence type="ECO:0000256" key="2">
    <source>
        <dbReference type="ARBA" id="ARBA00005031"/>
    </source>
</evidence>
<dbReference type="AlphaFoldDB" id="A0A388JNN1"/>
<dbReference type="EMBL" id="BFEA01000004">
    <property type="protein sequence ID" value="GBG59397.1"/>
    <property type="molecule type" value="Genomic_DNA"/>
</dbReference>
<dbReference type="InterPro" id="IPR020810">
    <property type="entry name" value="Enolase_C"/>
</dbReference>
<keyword evidence="11" id="KW-1185">Reference proteome</keyword>
<dbReference type="InterPro" id="IPR020809">
    <property type="entry name" value="Enolase_CS"/>
</dbReference>
<accession>A0A388JNN1</accession>
<evidence type="ECO:0000313" key="11">
    <source>
        <dbReference type="Proteomes" id="UP000265515"/>
    </source>
</evidence>
<dbReference type="InterPro" id="IPR020811">
    <property type="entry name" value="Enolase_N"/>
</dbReference>
<dbReference type="EC" id="4.2.1.11" evidence="4"/>